<feature type="compositionally biased region" description="Basic and acidic residues" evidence="1">
    <location>
        <begin position="176"/>
        <end position="190"/>
    </location>
</feature>
<name>A0A6N3AAY3_EGGLN</name>
<reference evidence="2" key="1">
    <citation type="submission" date="2019-11" db="EMBL/GenBank/DDBJ databases">
        <authorList>
            <person name="Feng L."/>
        </authorList>
    </citation>
    <scope>NUCLEOTIDE SEQUENCE</scope>
    <source>
        <strain evidence="2">ElentaLFYP107</strain>
    </source>
</reference>
<organism evidence="2">
    <name type="scientific">Eggerthella lenta</name>
    <name type="common">Eubacterium lentum</name>
    <dbReference type="NCBI Taxonomy" id="84112"/>
    <lineage>
        <taxon>Bacteria</taxon>
        <taxon>Bacillati</taxon>
        <taxon>Actinomycetota</taxon>
        <taxon>Coriobacteriia</taxon>
        <taxon>Eggerthellales</taxon>
        <taxon>Eggerthellaceae</taxon>
        <taxon>Eggerthella</taxon>
    </lineage>
</organism>
<proteinExistence type="predicted"/>
<evidence type="ECO:0000256" key="1">
    <source>
        <dbReference type="SAM" id="MobiDB-lite"/>
    </source>
</evidence>
<feature type="compositionally biased region" description="Basic and acidic residues" evidence="1">
    <location>
        <begin position="151"/>
        <end position="167"/>
    </location>
</feature>
<gene>
    <name evidence="2" type="ORF">ELLFYP107_01815</name>
</gene>
<protein>
    <submittedName>
        <fullName evidence="2">Uncharacterized protein</fullName>
    </submittedName>
</protein>
<dbReference type="EMBL" id="CACRTT010000009">
    <property type="protein sequence ID" value="VYT89264.1"/>
    <property type="molecule type" value="Genomic_DNA"/>
</dbReference>
<accession>A0A6N3AAY3</accession>
<dbReference type="AlphaFoldDB" id="A0A6N3AAY3"/>
<feature type="region of interest" description="Disordered" evidence="1">
    <location>
        <begin position="146"/>
        <end position="230"/>
    </location>
</feature>
<sequence length="230" mass="25574">MLKRYHDSTASSGFLAGSASGWKGEKLSNSEEVAHFVRGGLALSEKPPSMSRRYGEEGFSAPRRLARRLPNSMLFRHRVRCRMLGRAGARLVGGLDLPCTVFYEMLQASFRVPSAFFRLRTFPQVAFAVSLRASSALSKTQHFVRNRARAGRADSSDRAPRSEGGDKARRRVFRTRSVDARPGKSTDARLRQPRAFPHTVGQGAPNGRRSLACTTLTWEPPSRASAVRRR</sequence>
<evidence type="ECO:0000313" key="2">
    <source>
        <dbReference type="EMBL" id="VYT89264.1"/>
    </source>
</evidence>